<dbReference type="CDD" id="cd04301">
    <property type="entry name" value="NAT_SF"/>
    <property type="match status" value="1"/>
</dbReference>
<dbReference type="PANTHER" id="PTHR43451">
    <property type="entry name" value="ACETYLTRANSFERASE (GNAT) FAMILY PROTEIN"/>
    <property type="match status" value="1"/>
</dbReference>
<keyword evidence="3" id="KW-1185">Reference proteome</keyword>
<organism evidence="2 3">
    <name type="scientific">Undibacterium fentianense</name>
    <dbReference type="NCBI Taxonomy" id="2828728"/>
    <lineage>
        <taxon>Bacteria</taxon>
        <taxon>Pseudomonadati</taxon>
        <taxon>Pseudomonadota</taxon>
        <taxon>Betaproteobacteria</taxon>
        <taxon>Burkholderiales</taxon>
        <taxon>Oxalobacteraceae</taxon>
        <taxon>Undibacterium</taxon>
    </lineage>
</organism>
<dbReference type="InterPro" id="IPR016181">
    <property type="entry name" value="Acyl_CoA_acyltransferase"/>
</dbReference>
<dbReference type="InterPro" id="IPR000182">
    <property type="entry name" value="GNAT_dom"/>
</dbReference>
<dbReference type="Gene3D" id="3.40.630.30">
    <property type="match status" value="1"/>
</dbReference>
<dbReference type="SUPFAM" id="SSF55729">
    <property type="entry name" value="Acyl-CoA N-acyltransferases (Nat)"/>
    <property type="match status" value="1"/>
</dbReference>
<dbReference type="PANTHER" id="PTHR43451:SF1">
    <property type="entry name" value="ACETYLTRANSFERASE"/>
    <property type="match status" value="1"/>
</dbReference>
<dbReference type="Pfam" id="PF13673">
    <property type="entry name" value="Acetyltransf_10"/>
    <property type="match status" value="1"/>
</dbReference>
<feature type="domain" description="N-acetyltransferase" evidence="1">
    <location>
        <begin position="4"/>
        <end position="156"/>
    </location>
</feature>
<dbReference type="GO" id="GO:0016747">
    <property type="term" value="F:acyltransferase activity, transferring groups other than amino-acyl groups"/>
    <property type="evidence" value="ECO:0007669"/>
    <property type="project" value="InterPro"/>
</dbReference>
<proteinExistence type="predicted"/>
<comment type="caution">
    <text evidence="2">The sequence shown here is derived from an EMBL/GenBank/DDBJ whole genome shotgun (WGS) entry which is preliminary data.</text>
</comment>
<sequence>MNTMSIRRAISSDATQLSQLAKLVAPFFTIAKDGRGAEQFFDSITVSAMEERLLSSQFEYWLICDEHDAMVGTIALRDNSHVYHFFILPEFHGRGYARRLWEHAKAHAIDTGNLGIFTVNSSLFAEKMYAKFGFLASAEQQETHGLRFIPMQLNLPAQATAHEVGQ</sequence>
<accession>A0A941ICN1</accession>
<evidence type="ECO:0000313" key="2">
    <source>
        <dbReference type="EMBL" id="MBR7800374.1"/>
    </source>
</evidence>
<dbReference type="AlphaFoldDB" id="A0A941ICN1"/>
<protein>
    <submittedName>
        <fullName evidence="2">GNAT family N-acetyltransferase</fullName>
    </submittedName>
</protein>
<dbReference type="EMBL" id="JAGSPJ010000004">
    <property type="protein sequence ID" value="MBR7800374.1"/>
    <property type="molecule type" value="Genomic_DNA"/>
</dbReference>
<reference evidence="2" key="1">
    <citation type="submission" date="2021-04" db="EMBL/GenBank/DDBJ databases">
        <title>novel species isolated from subtropical streams in China.</title>
        <authorList>
            <person name="Lu H."/>
        </authorList>
    </citation>
    <scope>NUCLEOTIDE SEQUENCE</scope>
    <source>
        <strain evidence="2">FT137W</strain>
    </source>
</reference>
<evidence type="ECO:0000313" key="3">
    <source>
        <dbReference type="Proteomes" id="UP000678545"/>
    </source>
</evidence>
<evidence type="ECO:0000259" key="1">
    <source>
        <dbReference type="PROSITE" id="PS51186"/>
    </source>
</evidence>
<dbReference type="Proteomes" id="UP000678545">
    <property type="component" value="Unassembled WGS sequence"/>
</dbReference>
<dbReference type="InterPro" id="IPR052564">
    <property type="entry name" value="N-acetyltrans/Recomb-assoc"/>
</dbReference>
<name>A0A941ICN1_9BURK</name>
<dbReference type="PROSITE" id="PS51186">
    <property type="entry name" value="GNAT"/>
    <property type="match status" value="1"/>
</dbReference>
<gene>
    <name evidence="2" type="ORF">KDM90_10255</name>
</gene>